<gene>
    <name evidence="2" type="ORF">ERX29_04965</name>
</gene>
<organism evidence="2 3">
    <name type="scientific">Macrococcus lamae</name>
    <dbReference type="NCBI Taxonomy" id="198484"/>
    <lineage>
        <taxon>Bacteria</taxon>
        <taxon>Bacillati</taxon>
        <taxon>Bacillota</taxon>
        <taxon>Bacilli</taxon>
        <taxon>Bacillales</taxon>
        <taxon>Staphylococcaceae</taxon>
        <taxon>Macrococcus</taxon>
    </lineage>
</organism>
<comment type="caution">
    <text evidence="2">The sequence shown here is derived from an EMBL/GenBank/DDBJ whole genome shotgun (WGS) entry which is preliminary data.</text>
</comment>
<proteinExistence type="predicted"/>
<dbReference type="Proteomes" id="UP000294802">
    <property type="component" value="Unassembled WGS sequence"/>
</dbReference>
<sequence>MTDNNDKTKQYDSSIDGIDPPESGTAVPDQLTKDYDQSIDGIDVDGNGLVEEQKDRFTDNAHYKDGVGE</sequence>
<protein>
    <submittedName>
        <fullName evidence="2">Uncharacterized protein</fullName>
    </submittedName>
</protein>
<dbReference type="RefSeq" id="WP_133443596.1">
    <property type="nucleotide sequence ID" value="NZ_SCWB01000007.1"/>
</dbReference>
<feature type="region of interest" description="Disordered" evidence="1">
    <location>
        <begin position="1"/>
        <end position="69"/>
    </location>
</feature>
<reference evidence="2 3" key="1">
    <citation type="submission" date="2019-01" db="EMBL/GenBank/DDBJ databases">
        <title>Draft genome sequences of the type strains of six Macrococcus species.</title>
        <authorList>
            <person name="Mazhar S."/>
            <person name="Altermann E."/>
            <person name="Hill C."/>
            <person name="Mcauliffe O."/>
        </authorList>
    </citation>
    <scope>NUCLEOTIDE SEQUENCE [LARGE SCALE GENOMIC DNA]</scope>
    <source>
        <strain evidence="2 3">CCM4815</strain>
    </source>
</reference>
<keyword evidence="3" id="KW-1185">Reference proteome</keyword>
<evidence type="ECO:0000313" key="2">
    <source>
        <dbReference type="EMBL" id="TDM11946.1"/>
    </source>
</evidence>
<dbReference type="EMBL" id="SCWB01000007">
    <property type="protein sequence ID" value="TDM11946.1"/>
    <property type="molecule type" value="Genomic_DNA"/>
</dbReference>
<accession>A0A4R6BUN9</accession>
<dbReference type="AlphaFoldDB" id="A0A4R6BUN9"/>
<feature type="compositionally biased region" description="Basic and acidic residues" evidence="1">
    <location>
        <begin position="1"/>
        <end position="10"/>
    </location>
</feature>
<dbReference type="OrthoDB" id="9905322at2"/>
<evidence type="ECO:0000313" key="3">
    <source>
        <dbReference type="Proteomes" id="UP000294802"/>
    </source>
</evidence>
<evidence type="ECO:0000256" key="1">
    <source>
        <dbReference type="SAM" id="MobiDB-lite"/>
    </source>
</evidence>
<feature type="compositionally biased region" description="Basic and acidic residues" evidence="1">
    <location>
        <begin position="51"/>
        <end position="69"/>
    </location>
</feature>
<name>A0A4R6BUN9_9STAP</name>